<proteinExistence type="inferred from homology"/>
<evidence type="ECO:0000256" key="1">
    <source>
        <dbReference type="ARBA" id="ARBA00000077"/>
    </source>
</evidence>
<evidence type="ECO:0000256" key="9">
    <source>
        <dbReference type="ARBA" id="ARBA00022722"/>
    </source>
</evidence>
<dbReference type="InterPro" id="IPR012337">
    <property type="entry name" value="RNaseH-like_sf"/>
</dbReference>
<evidence type="ECO:0000256" key="12">
    <source>
        <dbReference type="ARBA" id="ARBA00022801"/>
    </source>
</evidence>
<keyword evidence="12" id="KW-0378">Hydrolase</keyword>
<dbReference type="NCBIfam" id="NF000595">
    <property type="entry name" value="PRK00015.1-3"/>
    <property type="match status" value="1"/>
</dbReference>
<evidence type="ECO:0000256" key="3">
    <source>
        <dbReference type="ARBA" id="ARBA00001946"/>
    </source>
</evidence>
<keyword evidence="9" id="KW-0540">Nuclease</keyword>
<dbReference type="GO" id="GO:0043137">
    <property type="term" value="P:DNA replication, removal of RNA primer"/>
    <property type="evidence" value="ECO:0007669"/>
    <property type="project" value="TreeGrafter"/>
</dbReference>
<protein>
    <recommendedName>
        <fullName evidence="7">Ribonuclease HII</fullName>
        <ecNumber evidence="6">3.1.26.4</ecNumber>
    </recommendedName>
</protein>
<evidence type="ECO:0000256" key="8">
    <source>
        <dbReference type="ARBA" id="ARBA00022490"/>
    </source>
</evidence>
<comment type="similarity">
    <text evidence="5">Belongs to the RNase HII family.</text>
</comment>
<dbReference type="InterPro" id="IPR036397">
    <property type="entry name" value="RNaseH_sf"/>
</dbReference>
<comment type="cofactor">
    <cofactor evidence="3">
        <name>Mg(2+)</name>
        <dbReference type="ChEBI" id="CHEBI:18420"/>
    </cofactor>
</comment>
<dbReference type="GO" id="GO:0005737">
    <property type="term" value="C:cytoplasm"/>
    <property type="evidence" value="ECO:0007669"/>
    <property type="project" value="UniProtKB-SubCell"/>
</dbReference>
<organism evidence="15">
    <name type="scientific">viral metagenome</name>
    <dbReference type="NCBI Taxonomy" id="1070528"/>
    <lineage>
        <taxon>unclassified sequences</taxon>
        <taxon>metagenomes</taxon>
        <taxon>organismal metagenomes</taxon>
    </lineage>
</organism>
<keyword evidence="11" id="KW-0255">Endonuclease</keyword>
<comment type="subcellular location">
    <subcellularLocation>
        <location evidence="4">Cytoplasm</location>
    </subcellularLocation>
</comment>
<evidence type="ECO:0000256" key="2">
    <source>
        <dbReference type="ARBA" id="ARBA00001936"/>
    </source>
</evidence>
<dbReference type="SUPFAM" id="SSF53098">
    <property type="entry name" value="Ribonuclease H-like"/>
    <property type="match status" value="1"/>
</dbReference>
<dbReference type="Gene3D" id="3.30.420.10">
    <property type="entry name" value="Ribonuclease H-like superfamily/Ribonuclease H"/>
    <property type="match status" value="1"/>
</dbReference>
<dbReference type="InterPro" id="IPR024567">
    <property type="entry name" value="RNase_HII/HIII_dom"/>
</dbReference>
<accession>A0A6C0JXM5</accession>
<name>A0A6C0JXM5_9ZZZZ</name>
<dbReference type="InterPro" id="IPR022898">
    <property type="entry name" value="RNase_HII"/>
</dbReference>
<dbReference type="GO" id="GO:0004523">
    <property type="term" value="F:RNA-DNA hybrid ribonuclease activity"/>
    <property type="evidence" value="ECO:0007669"/>
    <property type="project" value="UniProtKB-EC"/>
</dbReference>
<dbReference type="EMBL" id="MN740737">
    <property type="protein sequence ID" value="QHU09460.1"/>
    <property type="molecule type" value="Genomic_DNA"/>
</dbReference>
<dbReference type="GO" id="GO:0032299">
    <property type="term" value="C:ribonuclease H2 complex"/>
    <property type="evidence" value="ECO:0007669"/>
    <property type="project" value="TreeGrafter"/>
</dbReference>
<keyword evidence="10" id="KW-0479">Metal-binding</keyword>
<dbReference type="CDD" id="cd07182">
    <property type="entry name" value="RNase_HII_bacteria_HII_like"/>
    <property type="match status" value="1"/>
</dbReference>
<dbReference type="AlphaFoldDB" id="A0A6C0JXM5"/>
<dbReference type="InterPro" id="IPR001352">
    <property type="entry name" value="RNase_HII/HIII"/>
</dbReference>
<dbReference type="GO" id="GO:0046872">
    <property type="term" value="F:metal ion binding"/>
    <property type="evidence" value="ECO:0007669"/>
    <property type="project" value="UniProtKB-KW"/>
</dbReference>
<dbReference type="Pfam" id="PF01351">
    <property type="entry name" value="RNase_HII"/>
    <property type="match status" value="1"/>
</dbReference>
<dbReference type="GO" id="GO:0003723">
    <property type="term" value="F:RNA binding"/>
    <property type="evidence" value="ECO:0007669"/>
    <property type="project" value="InterPro"/>
</dbReference>
<dbReference type="GO" id="GO:0006298">
    <property type="term" value="P:mismatch repair"/>
    <property type="evidence" value="ECO:0007669"/>
    <property type="project" value="TreeGrafter"/>
</dbReference>
<evidence type="ECO:0000256" key="11">
    <source>
        <dbReference type="ARBA" id="ARBA00022759"/>
    </source>
</evidence>
<comment type="cofactor">
    <cofactor evidence="2">
        <name>Mn(2+)</name>
        <dbReference type="ChEBI" id="CHEBI:29035"/>
    </cofactor>
</comment>
<evidence type="ECO:0000313" key="15">
    <source>
        <dbReference type="EMBL" id="QHU09460.1"/>
    </source>
</evidence>
<evidence type="ECO:0000256" key="7">
    <source>
        <dbReference type="ARBA" id="ARBA00019179"/>
    </source>
</evidence>
<dbReference type="PROSITE" id="PS51975">
    <property type="entry name" value="RNASE_H_2"/>
    <property type="match status" value="1"/>
</dbReference>
<evidence type="ECO:0000256" key="10">
    <source>
        <dbReference type="ARBA" id="ARBA00022723"/>
    </source>
</evidence>
<reference evidence="15" key="1">
    <citation type="journal article" date="2020" name="Nature">
        <title>Giant virus diversity and host interactions through global metagenomics.</title>
        <authorList>
            <person name="Schulz F."/>
            <person name="Roux S."/>
            <person name="Paez-Espino D."/>
            <person name="Jungbluth S."/>
            <person name="Walsh D.A."/>
            <person name="Denef V.J."/>
            <person name="McMahon K.D."/>
            <person name="Konstantinidis K.T."/>
            <person name="Eloe-Fadrosh E.A."/>
            <person name="Kyrpides N.C."/>
            <person name="Woyke T."/>
        </authorList>
    </citation>
    <scope>NUCLEOTIDE SEQUENCE</scope>
    <source>
        <strain evidence="15">GVMAG-S-1101164-105</strain>
    </source>
</reference>
<dbReference type="EC" id="3.1.26.4" evidence="6"/>
<evidence type="ECO:0000256" key="6">
    <source>
        <dbReference type="ARBA" id="ARBA00012180"/>
    </source>
</evidence>
<keyword evidence="8" id="KW-0963">Cytoplasm</keyword>
<sequence length="216" mass="23904">MLKPRYSDDAKCEVGIDEAGRGCFWGPLVAGAVVWPAEATWSEELRQISSSIKDSKKLSAKRRAILFNEIKKHAVGWGVGIVEPDEIDEYGMSRSNRLAFTRALEGLSGNLSPERLIIDGILKIETELEQIVEPAADTTYLSVAAASILAKEHRDQMVLAACETEPDLQKKYSIASSKGYGTAKHREAILKHGVHEKHRRLFLRNLLGGGNYMIVD</sequence>
<evidence type="ECO:0000256" key="5">
    <source>
        <dbReference type="ARBA" id="ARBA00007383"/>
    </source>
</evidence>
<evidence type="ECO:0000256" key="4">
    <source>
        <dbReference type="ARBA" id="ARBA00004496"/>
    </source>
</evidence>
<evidence type="ECO:0000259" key="14">
    <source>
        <dbReference type="PROSITE" id="PS51975"/>
    </source>
</evidence>
<dbReference type="PANTHER" id="PTHR10954">
    <property type="entry name" value="RIBONUCLEASE H2 SUBUNIT A"/>
    <property type="match status" value="1"/>
</dbReference>
<keyword evidence="13" id="KW-0464">Manganese</keyword>
<feature type="domain" description="RNase H type-2" evidence="14">
    <location>
        <begin position="11"/>
        <end position="211"/>
    </location>
</feature>
<comment type="catalytic activity">
    <reaction evidence="1">
        <text>Endonucleolytic cleavage to 5'-phosphomonoester.</text>
        <dbReference type="EC" id="3.1.26.4"/>
    </reaction>
</comment>
<dbReference type="PANTHER" id="PTHR10954:SF18">
    <property type="entry name" value="RIBONUCLEASE HII"/>
    <property type="match status" value="1"/>
</dbReference>
<evidence type="ECO:0000256" key="13">
    <source>
        <dbReference type="ARBA" id="ARBA00023211"/>
    </source>
</evidence>